<dbReference type="InterPro" id="IPR051321">
    <property type="entry name" value="PHA/PHB_synthase"/>
</dbReference>
<accession>A0A485MBP9</accession>
<dbReference type="SUPFAM" id="SSF53474">
    <property type="entry name" value="alpha/beta-Hydrolases"/>
    <property type="match status" value="1"/>
</dbReference>
<dbReference type="PANTHER" id="PTHR36837:SF4">
    <property type="entry name" value="BLR0908 PROTEIN"/>
    <property type="match status" value="1"/>
</dbReference>
<sequence length="350" mass="40596">MNINQRYALQTKFMEILRQLSRPYSYWSTPNQVIYEHQNLRLRRFPNQDLNAKRPVLILPPQAGHHANIADYSDEQSLVRVFHRYGFDVYVTEWLSAQRQHKHLGIDDHIRLTDEAIEEIRRRTGLYKIHLVGECQGGWQAAVYTSLFPEKIASLVVAAAPIDLEAVSSPMNEYARMPMSFFRYMAAAGGGIMKGRYILTGFKNMQPEEHYINKYKRLWNLLEEDDQEGLDRFIRFENWYEYTQDLPGRFYLEIVHDIFKNNGLTKPGYLKLDGKSVDLSKIDCPLVIMAGKKDHITPPEQAFALKHLVKTPAHDIIEILTEGGHIGTLMGNEALKTNWTQVNEMLQMVI</sequence>
<dbReference type="Pfam" id="PF11339">
    <property type="entry name" value="DUF3141"/>
    <property type="match status" value="1"/>
</dbReference>
<dbReference type="Gene3D" id="3.40.50.1820">
    <property type="entry name" value="alpha/beta hydrolase"/>
    <property type="match status" value="1"/>
</dbReference>
<name>A0A485MBP9_9ZZZZ</name>
<gene>
    <name evidence="1" type="ORF">SCFA_440006</name>
</gene>
<organism evidence="1">
    <name type="scientific">anaerobic digester metagenome</name>
    <dbReference type="NCBI Taxonomy" id="1263854"/>
    <lineage>
        <taxon>unclassified sequences</taxon>
        <taxon>metagenomes</taxon>
        <taxon>ecological metagenomes</taxon>
    </lineage>
</organism>
<dbReference type="AlphaFoldDB" id="A0A485MBP9"/>
<protein>
    <submittedName>
        <fullName evidence="1">Uncharacterized protein</fullName>
    </submittedName>
</protein>
<dbReference type="InterPro" id="IPR029058">
    <property type="entry name" value="AB_hydrolase_fold"/>
</dbReference>
<dbReference type="InterPro" id="IPR024501">
    <property type="entry name" value="DUF3141"/>
</dbReference>
<dbReference type="EMBL" id="CAADRN010000344">
    <property type="protein sequence ID" value="VFU18411.1"/>
    <property type="molecule type" value="Genomic_DNA"/>
</dbReference>
<reference evidence="1" key="1">
    <citation type="submission" date="2019-03" db="EMBL/GenBank/DDBJ databases">
        <authorList>
            <person name="Hao L."/>
        </authorList>
    </citation>
    <scope>NUCLEOTIDE SEQUENCE</scope>
</reference>
<proteinExistence type="predicted"/>
<evidence type="ECO:0000313" key="1">
    <source>
        <dbReference type="EMBL" id="VFU18411.1"/>
    </source>
</evidence>
<dbReference type="PANTHER" id="PTHR36837">
    <property type="entry name" value="POLY(3-HYDROXYALKANOATE) POLYMERASE SUBUNIT PHAC"/>
    <property type="match status" value="1"/>
</dbReference>